<dbReference type="InterPro" id="IPR051910">
    <property type="entry name" value="ComF/GntX_DNA_util-trans"/>
</dbReference>
<dbReference type="RefSeq" id="WP_193779823.1">
    <property type="nucleotide sequence ID" value="NZ_JADDOJ010000019.1"/>
</dbReference>
<evidence type="ECO:0000256" key="1">
    <source>
        <dbReference type="ARBA" id="ARBA00008007"/>
    </source>
</evidence>
<evidence type="ECO:0000313" key="4">
    <source>
        <dbReference type="EMBL" id="MBE7940280.1"/>
    </source>
</evidence>
<dbReference type="PANTHER" id="PTHR47505:SF1">
    <property type="entry name" value="DNA UTILIZATION PROTEIN YHGH"/>
    <property type="match status" value="1"/>
</dbReference>
<sequence>MRPRLPSAAKALVALGAGAGRAGAAARAVLAALPGPWALPPVPARCAVCGAWPAQPVCEACVARFAQPRLRCRTCALPVAAGVVRCGGCLREDPVLARCHAAVDYGYPWRGIVAEFKFRGWPGWAASLALLMRSAPWVEPALEEADWVLPMPLAPGRLAQRGFNQSLLLARRLAPRKADPGLLLRLRETAPQAALARAERAANVRGAFAAEPLRAAQLRGRRIVLVDDVMTSGASMSAAATALREAGALAVDGLVFARTPQPL</sequence>
<dbReference type="SUPFAM" id="SSF53271">
    <property type="entry name" value="PRTase-like"/>
    <property type="match status" value="1"/>
</dbReference>
<organism evidence="4 5">
    <name type="scientific">Ramlibacter aquaticus</name>
    <dbReference type="NCBI Taxonomy" id="2780094"/>
    <lineage>
        <taxon>Bacteria</taxon>
        <taxon>Pseudomonadati</taxon>
        <taxon>Pseudomonadota</taxon>
        <taxon>Betaproteobacteria</taxon>
        <taxon>Burkholderiales</taxon>
        <taxon>Comamonadaceae</taxon>
        <taxon>Ramlibacter</taxon>
    </lineage>
</organism>
<dbReference type="Pfam" id="PF00156">
    <property type="entry name" value="Pribosyltran"/>
    <property type="match status" value="1"/>
</dbReference>
<accession>A0ABR9SDB1</accession>
<feature type="chain" id="PRO_5045990652" evidence="2">
    <location>
        <begin position="25"/>
        <end position="263"/>
    </location>
</feature>
<evidence type="ECO:0000313" key="5">
    <source>
        <dbReference type="Proteomes" id="UP000715965"/>
    </source>
</evidence>
<proteinExistence type="inferred from homology"/>
<name>A0ABR9SDB1_9BURK</name>
<dbReference type="EMBL" id="JADDOJ010000019">
    <property type="protein sequence ID" value="MBE7940280.1"/>
    <property type="molecule type" value="Genomic_DNA"/>
</dbReference>
<dbReference type="PANTHER" id="PTHR47505">
    <property type="entry name" value="DNA UTILIZATION PROTEIN YHGH"/>
    <property type="match status" value="1"/>
</dbReference>
<dbReference type="Gene3D" id="3.40.50.2020">
    <property type="match status" value="1"/>
</dbReference>
<evidence type="ECO:0000259" key="3">
    <source>
        <dbReference type="Pfam" id="PF00156"/>
    </source>
</evidence>
<evidence type="ECO:0000256" key="2">
    <source>
        <dbReference type="SAM" id="SignalP"/>
    </source>
</evidence>
<dbReference type="Proteomes" id="UP000715965">
    <property type="component" value="Unassembled WGS sequence"/>
</dbReference>
<dbReference type="InterPro" id="IPR029057">
    <property type="entry name" value="PRTase-like"/>
</dbReference>
<keyword evidence="2" id="KW-0732">Signal</keyword>
<dbReference type="CDD" id="cd06223">
    <property type="entry name" value="PRTases_typeI"/>
    <property type="match status" value="1"/>
</dbReference>
<comment type="similarity">
    <text evidence="1">Belongs to the ComF/GntX family.</text>
</comment>
<feature type="signal peptide" evidence="2">
    <location>
        <begin position="1"/>
        <end position="24"/>
    </location>
</feature>
<reference evidence="4 5" key="1">
    <citation type="submission" date="2020-10" db="EMBL/GenBank/DDBJ databases">
        <title>Draft genome of Ramlibacter aquaticus LMG 30558.</title>
        <authorList>
            <person name="Props R."/>
        </authorList>
    </citation>
    <scope>NUCLEOTIDE SEQUENCE [LARGE SCALE GENOMIC DNA]</scope>
    <source>
        <strain evidence="4 5">LMG 30558</strain>
    </source>
</reference>
<dbReference type="InterPro" id="IPR000836">
    <property type="entry name" value="PRTase_dom"/>
</dbReference>
<keyword evidence="5" id="KW-1185">Reference proteome</keyword>
<protein>
    <submittedName>
        <fullName evidence="4">ComF family protein</fullName>
    </submittedName>
</protein>
<feature type="domain" description="Phosphoribosyltransferase" evidence="3">
    <location>
        <begin position="211"/>
        <end position="257"/>
    </location>
</feature>
<comment type="caution">
    <text evidence="4">The sequence shown here is derived from an EMBL/GenBank/DDBJ whole genome shotgun (WGS) entry which is preliminary data.</text>
</comment>
<gene>
    <name evidence="4" type="ORF">IM725_06820</name>
</gene>